<evidence type="ECO:0000256" key="6">
    <source>
        <dbReference type="SAM" id="MobiDB-lite"/>
    </source>
</evidence>
<evidence type="ECO:0000313" key="8">
    <source>
        <dbReference type="Proteomes" id="UP000695000"/>
    </source>
</evidence>
<accession>A0ABM1MW30</accession>
<proteinExistence type="inferred from homology"/>
<feature type="region of interest" description="Disordered" evidence="6">
    <location>
        <begin position="53"/>
        <end position="72"/>
    </location>
</feature>
<dbReference type="PANTHER" id="PTHR14326:SF44">
    <property type="entry name" value="TARGETING PROTEIN FOR XKLP2"/>
    <property type="match status" value="1"/>
</dbReference>
<dbReference type="InterPro" id="IPR027329">
    <property type="entry name" value="TPX2_C"/>
</dbReference>
<keyword evidence="5" id="KW-0175">Coiled coil</keyword>
<evidence type="ECO:0000256" key="3">
    <source>
        <dbReference type="ARBA" id="ARBA00022490"/>
    </source>
</evidence>
<evidence type="ECO:0000313" key="9">
    <source>
        <dbReference type="RefSeq" id="XP_017778780.1"/>
    </source>
</evidence>
<evidence type="ECO:0000256" key="1">
    <source>
        <dbReference type="ARBA" id="ARBA00004245"/>
    </source>
</evidence>
<name>A0ABM1MW30_NICVS</name>
<protein>
    <submittedName>
        <fullName evidence="9">Targeting protein for Xklp2 homolog</fullName>
    </submittedName>
</protein>
<comment type="similarity">
    <text evidence="2">Belongs to the TPX2 family.</text>
</comment>
<feature type="region of interest" description="Disordered" evidence="6">
    <location>
        <begin position="507"/>
        <end position="538"/>
    </location>
</feature>
<feature type="coiled-coil region" evidence="5">
    <location>
        <begin position="458"/>
        <end position="497"/>
    </location>
</feature>
<evidence type="ECO:0000256" key="5">
    <source>
        <dbReference type="SAM" id="Coils"/>
    </source>
</evidence>
<feature type="domain" description="TPX2 C-terminal" evidence="7">
    <location>
        <begin position="447"/>
        <end position="512"/>
    </location>
</feature>
<dbReference type="Proteomes" id="UP000695000">
    <property type="component" value="Unplaced"/>
</dbReference>
<keyword evidence="4" id="KW-0206">Cytoskeleton</keyword>
<gene>
    <name evidence="9" type="primary">LOC108564293</name>
</gene>
<dbReference type="RefSeq" id="XP_017778780.1">
    <property type="nucleotide sequence ID" value="XM_017923291.1"/>
</dbReference>
<evidence type="ECO:0000256" key="4">
    <source>
        <dbReference type="ARBA" id="ARBA00023212"/>
    </source>
</evidence>
<organism evidence="8 9">
    <name type="scientific">Nicrophorus vespilloides</name>
    <name type="common">Boreal carrion beetle</name>
    <dbReference type="NCBI Taxonomy" id="110193"/>
    <lineage>
        <taxon>Eukaryota</taxon>
        <taxon>Metazoa</taxon>
        <taxon>Ecdysozoa</taxon>
        <taxon>Arthropoda</taxon>
        <taxon>Hexapoda</taxon>
        <taxon>Insecta</taxon>
        <taxon>Pterygota</taxon>
        <taxon>Neoptera</taxon>
        <taxon>Endopterygota</taxon>
        <taxon>Coleoptera</taxon>
        <taxon>Polyphaga</taxon>
        <taxon>Staphyliniformia</taxon>
        <taxon>Silphidae</taxon>
        <taxon>Nicrophorinae</taxon>
        <taxon>Nicrophorus</taxon>
    </lineage>
</organism>
<dbReference type="InterPro" id="IPR009675">
    <property type="entry name" value="TPX2_fam"/>
</dbReference>
<dbReference type="PANTHER" id="PTHR14326">
    <property type="entry name" value="TARGETING PROTEIN FOR XKLP2"/>
    <property type="match status" value="1"/>
</dbReference>
<reference evidence="9" key="1">
    <citation type="submission" date="2025-08" db="UniProtKB">
        <authorList>
            <consortium name="RefSeq"/>
        </authorList>
    </citation>
    <scope>IDENTIFICATION</scope>
    <source>
        <tissue evidence="9">Whole Larva</tissue>
    </source>
</reference>
<evidence type="ECO:0000259" key="7">
    <source>
        <dbReference type="Pfam" id="PF06886"/>
    </source>
</evidence>
<dbReference type="Pfam" id="PF06886">
    <property type="entry name" value="TPX2"/>
    <property type="match status" value="1"/>
</dbReference>
<keyword evidence="8" id="KW-1185">Reference proteome</keyword>
<dbReference type="GeneID" id="108564293"/>
<keyword evidence="3" id="KW-0963">Cytoplasm</keyword>
<evidence type="ECO:0000256" key="2">
    <source>
        <dbReference type="ARBA" id="ARBA00005885"/>
    </source>
</evidence>
<feature type="region of interest" description="Disordered" evidence="6">
    <location>
        <begin position="180"/>
        <end position="208"/>
    </location>
</feature>
<comment type="subcellular location">
    <subcellularLocation>
        <location evidence="1">Cytoplasm</location>
        <location evidence="1">Cytoskeleton</location>
    </subcellularLocation>
</comment>
<sequence>MGENYDYDSPQFLDFETIISGNEDKSKLEEYFEFDHENPNKCDNKVVIVNIESSDSGPDLNESSTTESFSDSQYFSPAPLACNGMRKSLSMSCLPQDKPVDREPLEYVSNTLQNMKLNNPDTGSTKSIEIDCSEYKRGRANSASRLQKQNFRSNYLSQPKQLNPKYVSMAEIINKFHNMTPDRFRSKPKGTQRVTTESGPIACTIPKSPALTSKNRQRNVHVLTYEERQMQEFEEAKKHMYKANPVNVNALQGITKLGPCTRKPNTNPEPFKLTEVKKKVIKEPPVKEHNFHAKPVPKSVYECTNPVIKSSLLNYTKLTKTKVIKKEEPLKPMKPFTATRTKPAPFSFEMRDQRILQKKEQHIQKVIEEEKKARVFHANPLPKKILTAPQIKPKVTRYGSMESVKSNKSDDSILEPAPFKARPALVLKAKPFVPKKEERPLLEVSEFTLNTDRRAKERDEFDAKLKEMKERNEELMRQKEEEEMILAQMEVARLRKEAEHKAQPIKLYKDIKPVPPKPVTLPMTPKFRSGKSNKENIG</sequence>